<dbReference type="EMBL" id="BAABBY010000008">
    <property type="protein sequence ID" value="GAA4208558.1"/>
    <property type="molecule type" value="Genomic_DNA"/>
</dbReference>
<reference evidence="3" key="1">
    <citation type="journal article" date="2019" name="Int. J. Syst. Evol. Microbiol.">
        <title>The Global Catalogue of Microorganisms (GCM) 10K type strain sequencing project: providing services to taxonomists for standard genome sequencing and annotation.</title>
        <authorList>
            <consortium name="The Broad Institute Genomics Platform"/>
            <consortium name="The Broad Institute Genome Sequencing Center for Infectious Disease"/>
            <person name="Wu L."/>
            <person name="Ma J."/>
        </authorList>
    </citation>
    <scope>NUCLEOTIDE SEQUENCE [LARGE SCALE GENOMIC DNA]</scope>
    <source>
        <strain evidence="3">JCM 17626</strain>
    </source>
</reference>
<feature type="transmembrane region" description="Helical" evidence="1">
    <location>
        <begin position="93"/>
        <end position="112"/>
    </location>
</feature>
<keyword evidence="1" id="KW-0472">Membrane</keyword>
<feature type="transmembrane region" description="Helical" evidence="1">
    <location>
        <begin position="44"/>
        <end position="64"/>
    </location>
</feature>
<keyword evidence="1" id="KW-1133">Transmembrane helix</keyword>
<evidence type="ECO:0000313" key="2">
    <source>
        <dbReference type="EMBL" id="GAA4208558.1"/>
    </source>
</evidence>
<keyword evidence="1" id="KW-0812">Transmembrane</keyword>
<proteinExistence type="predicted"/>
<dbReference type="Proteomes" id="UP001501772">
    <property type="component" value="Unassembled WGS sequence"/>
</dbReference>
<organism evidence="2 3">
    <name type="scientific">Pedobacter jeongneungensis</name>
    <dbReference type="NCBI Taxonomy" id="947309"/>
    <lineage>
        <taxon>Bacteria</taxon>
        <taxon>Pseudomonadati</taxon>
        <taxon>Bacteroidota</taxon>
        <taxon>Sphingobacteriia</taxon>
        <taxon>Sphingobacteriales</taxon>
        <taxon>Sphingobacteriaceae</taxon>
        <taxon>Pedobacter</taxon>
    </lineage>
</organism>
<accession>A0ABP8BJV5</accession>
<name>A0ABP8BJV5_9SPHI</name>
<keyword evidence="3" id="KW-1185">Reference proteome</keyword>
<evidence type="ECO:0000313" key="3">
    <source>
        <dbReference type="Proteomes" id="UP001501772"/>
    </source>
</evidence>
<protein>
    <submittedName>
        <fullName evidence="2">Uncharacterized protein</fullName>
    </submittedName>
</protein>
<gene>
    <name evidence="2" type="ORF">GCM10022289_32610</name>
</gene>
<evidence type="ECO:0000256" key="1">
    <source>
        <dbReference type="SAM" id="Phobius"/>
    </source>
</evidence>
<comment type="caution">
    <text evidence="2">The sequence shown here is derived from an EMBL/GenBank/DDBJ whole genome shotgun (WGS) entry which is preliminary data.</text>
</comment>
<sequence length="114" mass="13054">MLKNVWMMVFYSFKCHDSIKFVVPFISMIRNNASQKIDNSTRNYIYTGYLTAIFGGVLGLVIGWDIMKKKKTLYTGEKVFSYSLMDRQHGARILILASICFILLLTLTIIALDA</sequence>